<dbReference type="InterPro" id="IPR036237">
    <property type="entry name" value="Xyl_isomerase-like_sf"/>
</dbReference>
<keyword evidence="1" id="KW-0413">Isomerase</keyword>
<comment type="caution">
    <text evidence="3">The sequence shown here is derived from an EMBL/GenBank/DDBJ whole genome shotgun (WGS) entry which is preliminary data.</text>
</comment>
<dbReference type="PANTHER" id="PTHR43489">
    <property type="entry name" value="ISOMERASE"/>
    <property type="match status" value="1"/>
</dbReference>
<dbReference type="HOGENOM" id="CLU_050006_8_0_9"/>
<dbReference type="EMBL" id="AGYG01000035">
    <property type="protein sequence ID" value="ENZ31759.1"/>
    <property type="molecule type" value="Genomic_DNA"/>
</dbReference>
<reference evidence="3 4" key="1">
    <citation type="submission" date="2013-01" db="EMBL/GenBank/DDBJ databases">
        <title>The Genome Sequence of Clostridium bolteae 90B8.</title>
        <authorList>
            <consortium name="The Broad Institute Genome Sequencing Platform"/>
            <person name="Earl A."/>
            <person name="Ward D."/>
            <person name="Feldgarden M."/>
            <person name="Gevers D."/>
            <person name="Courvalin P."/>
            <person name="Lambert T."/>
            <person name="Walker B."/>
            <person name="Young S.K."/>
            <person name="Zeng Q."/>
            <person name="Gargeya S."/>
            <person name="Fitzgerald M."/>
            <person name="Haas B."/>
            <person name="Abouelleil A."/>
            <person name="Alvarado L."/>
            <person name="Arachchi H.M."/>
            <person name="Berlin A.M."/>
            <person name="Chapman S.B."/>
            <person name="Dewar J."/>
            <person name="Goldberg J."/>
            <person name="Griggs A."/>
            <person name="Gujja S."/>
            <person name="Hansen M."/>
            <person name="Howarth C."/>
            <person name="Imamovic A."/>
            <person name="Larimer J."/>
            <person name="McCowan C."/>
            <person name="Murphy C."/>
            <person name="Neiman D."/>
            <person name="Pearson M."/>
            <person name="Priest M."/>
            <person name="Roberts A."/>
            <person name="Saif S."/>
            <person name="Shea T."/>
            <person name="Sisk P."/>
            <person name="Sykes S."/>
            <person name="Wortman J."/>
            <person name="Nusbaum C."/>
            <person name="Birren B."/>
        </authorList>
    </citation>
    <scope>NUCLEOTIDE SEQUENCE [LARGE SCALE GENOMIC DNA]</scope>
    <source>
        <strain evidence="3 4">90B8</strain>
    </source>
</reference>
<dbReference type="GO" id="GO:0016853">
    <property type="term" value="F:isomerase activity"/>
    <property type="evidence" value="ECO:0007669"/>
    <property type="project" value="UniProtKB-KW"/>
</dbReference>
<dbReference type="RefSeq" id="WP_002570836.1">
    <property type="nucleotide sequence ID" value="NZ_KB851141.1"/>
</dbReference>
<dbReference type="SUPFAM" id="SSF51658">
    <property type="entry name" value="Xylose isomerase-like"/>
    <property type="match status" value="1"/>
</dbReference>
<evidence type="ECO:0000259" key="2">
    <source>
        <dbReference type="Pfam" id="PF01261"/>
    </source>
</evidence>
<dbReference type="Gene3D" id="3.20.20.150">
    <property type="entry name" value="Divalent-metal-dependent TIM barrel enzymes"/>
    <property type="match status" value="1"/>
</dbReference>
<proteinExistence type="predicted"/>
<organism evidence="3 4">
    <name type="scientific">Enterocloster bolteae 90B8</name>
    <dbReference type="NCBI Taxonomy" id="997897"/>
    <lineage>
        <taxon>Bacteria</taxon>
        <taxon>Bacillati</taxon>
        <taxon>Bacillota</taxon>
        <taxon>Clostridia</taxon>
        <taxon>Lachnospirales</taxon>
        <taxon>Lachnospiraceae</taxon>
        <taxon>Enterocloster</taxon>
    </lineage>
</organism>
<gene>
    <name evidence="3" type="ORF">HMPREF1097_05564</name>
</gene>
<name>R0AG65_9FIRM</name>
<evidence type="ECO:0000313" key="3">
    <source>
        <dbReference type="EMBL" id="ENZ31759.1"/>
    </source>
</evidence>
<evidence type="ECO:0000256" key="1">
    <source>
        <dbReference type="ARBA" id="ARBA00023235"/>
    </source>
</evidence>
<feature type="domain" description="Xylose isomerase-like TIM barrel" evidence="2">
    <location>
        <begin position="23"/>
        <end position="250"/>
    </location>
</feature>
<dbReference type="InterPro" id="IPR013022">
    <property type="entry name" value="Xyl_isomerase-like_TIM-brl"/>
</dbReference>
<dbReference type="AlphaFoldDB" id="R0AG65"/>
<dbReference type="Proteomes" id="UP000013041">
    <property type="component" value="Unassembled WGS sequence"/>
</dbReference>
<dbReference type="Pfam" id="PF01261">
    <property type="entry name" value="AP_endonuc_2"/>
    <property type="match status" value="1"/>
</dbReference>
<accession>R0AG65</accession>
<dbReference type="InterPro" id="IPR050417">
    <property type="entry name" value="Sugar_Epim/Isomerase"/>
</dbReference>
<sequence length="268" mass="30611">MKYGCCLNMIASKSDKTGIEHLRRLAMSGYDYVELPLAEIMDLSESQFNTLIIDELERYNIQCEVCNNFFPGTIRLTGHDVDCQRIMDYVNRALNRAKSLGVQYVVFGSGKAKYVPDGYPLEKGYLQIVELLKLIGPVAESKGITIVIEPLRKEECNLINTFEEGCRLASDVNHKSVRVLVDFYHMTIEKEPLIHLEQKGREYLRHVHFANPNGRVYPGTLQEADYIPFFQVLKKIGYNHRISCEAYTDNYDISAGIALNILKNSMNN</sequence>
<evidence type="ECO:0000313" key="4">
    <source>
        <dbReference type="Proteomes" id="UP000013041"/>
    </source>
</evidence>
<dbReference type="PATRIC" id="fig|997897.5.peg.5840"/>
<protein>
    <recommendedName>
        <fullName evidence="2">Xylose isomerase-like TIM barrel domain-containing protein</fullName>
    </recommendedName>
</protein>